<dbReference type="PANTHER" id="PTHR43077">
    <property type="entry name" value="TRANSPORT PERMEASE YVFS-RELATED"/>
    <property type="match status" value="1"/>
</dbReference>
<sequence length="429" mass="45096">MAITGRNLARWLRPGAVVAVLAALLATMYLGYIVDPEKNMHDFPIGLVNLDVGDTVGGEQVNVGDQIAASMVQQIPADKVALREMGLPELHRAMLNGEIYGAIVIPSDFTKRVSILGAAGVVPGDVDWPVITVESNPAAGAYATQIMLRITTQATDAANKAVGAQLLDRVQNQLQPTSGAPATQLSGVSRLALAEPVSVLVVPFRELPDGAGGGLSAFFYTLLLLLAGFTGAMIIHAMVDSALGFAPTEYGPWYVHYPATPISRVRTLLLKWGILVVVAPVVSGIYLAVATLLGMSIERAPMLFLYGVLAIVAVGITALSILAIFGAAGMLVNLIVFIVLGLPSAGGTVPIEATPQAMAWLSTFEPMHQIFIAVRAILYYDARASSGLAHGVWMALLGLLIGLVIGLAATIFYDRKGLERRAVPAAGKQ</sequence>
<evidence type="ECO:0000256" key="1">
    <source>
        <dbReference type="ARBA" id="ARBA00004651"/>
    </source>
</evidence>
<accession>A0A4V2PB76</accession>
<evidence type="ECO:0000313" key="9">
    <source>
        <dbReference type="EMBL" id="TCJ96335.1"/>
    </source>
</evidence>
<evidence type="ECO:0000256" key="5">
    <source>
        <dbReference type="ARBA" id="ARBA00022989"/>
    </source>
</evidence>
<dbReference type="PANTHER" id="PTHR43077:SF8">
    <property type="entry name" value="DOXORUBICIN RESISTANCE ABC TRANSPORTER PERMEASE PROTEIN DRRB"/>
    <property type="match status" value="1"/>
</dbReference>
<protein>
    <submittedName>
        <fullName evidence="9">YhgE/Pip-like protein</fullName>
    </submittedName>
</protein>
<evidence type="ECO:0000256" key="3">
    <source>
        <dbReference type="ARBA" id="ARBA00022475"/>
    </source>
</evidence>
<evidence type="ECO:0000256" key="2">
    <source>
        <dbReference type="ARBA" id="ARBA00007783"/>
    </source>
</evidence>
<dbReference type="EMBL" id="SMFR01000002">
    <property type="protein sequence ID" value="TCJ96335.1"/>
    <property type="molecule type" value="Genomic_DNA"/>
</dbReference>
<dbReference type="Proteomes" id="UP000294856">
    <property type="component" value="Unassembled WGS sequence"/>
</dbReference>
<evidence type="ECO:0000256" key="4">
    <source>
        <dbReference type="ARBA" id="ARBA00022692"/>
    </source>
</evidence>
<keyword evidence="3" id="KW-1003">Cell membrane</keyword>
<evidence type="ECO:0000256" key="6">
    <source>
        <dbReference type="ARBA" id="ARBA00023136"/>
    </source>
</evidence>
<organism evidence="9 10">
    <name type="scientific">Nocardia alba</name>
    <dbReference type="NCBI Taxonomy" id="225051"/>
    <lineage>
        <taxon>Bacteria</taxon>
        <taxon>Bacillati</taxon>
        <taxon>Actinomycetota</taxon>
        <taxon>Actinomycetes</taxon>
        <taxon>Mycobacteriales</taxon>
        <taxon>Nocardiaceae</taxon>
        <taxon>Nocardia</taxon>
    </lineage>
</organism>
<reference evidence="9 10" key="1">
    <citation type="submission" date="2019-03" db="EMBL/GenBank/DDBJ databases">
        <title>Genomic Encyclopedia of Type Strains, Phase IV (KMG-IV): sequencing the most valuable type-strain genomes for metagenomic binning, comparative biology and taxonomic classification.</title>
        <authorList>
            <person name="Goeker M."/>
        </authorList>
    </citation>
    <scope>NUCLEOTIDE SEQUENCE [LARGE SCALE GENOMIC DNA]</scope>
    <source>
        <strain evidence="9 10">DSM 44684</strain>
    </source>
</reference>
<dbReference type="AlphaFoldDB" id="A0A4V2PB76"/>
<dbReference type="GO" id="GO:0005886">
    <property type="term" value="C:plasma membrane"/>
    <property type="evidence" value="ECO:0007669"/>
    <property type="project" value="UniProtKB-SubCell"/>
</dbReference>
<feature type="transmembrane region" description="Helical" evidence="7">
    <location>
        <begin position="303"/>
        <end position="325"/>
    </location>
</feature>
<dbReference type="OrthoDB" id="4571363at2"/>
<evidence type="ECO:0000259" key="8">
    <source>
        <dbReference type="Pfam" id="PF12051"/>
    </source>
</evidence>
<comment type="similarity">
    <text evidence="2">Belongs to the ABC-2 integral membrane protein family.</text>
</comment>
<keyword evidence="4 7" id="KW-0812">Transmembrane</keyword>
<evidence type="ECO:0000256" key="7">
    <source>
        <dbReference type="SAM" id="Phobius"/>
    </source>
</evidence>
<dbReference type="InterPro" id="IPR051328">
    <property type="entry name" value="T7SS_ABC-Transporter"/>
</dbReference>
<keyword evidence="10" id="KW-1185">Reference proteome</keyword>
<dbReference type="Pfam" id="PF12051">
    <property type="entry name" value="DUF3533"/>
    <property type="match status" value="1"/>
</dbReference>
<feature type="transmembrane region" description="Helical" evidence="7">
    <location>
        <begin position="15"/>
        <end position="34"/>
    </location>
</feature>
<feature type="transmembrane region" description="Helical" evidence="7">
    <location>
        <begin position="331"/>
        <end position="351"/>
    </location>
</feature>
<gene>
    <name evidence="9" type="ORF">DFR71_2363</name>
</gene>
<feature type="transmembrane region" description="Helical" evidence="7">
    <location>
        <begin position="392"/>
        <end position="413"/>
    </location>
</feature>
<dbReference type="Gene3D" id="3.40.1710.10">
    <property type="entry name" value="abc type-2 transporter like domain"/>
    <property type="match status" value="1"/>
</dbReference>
<comment type="caution">
    <text evidence="9">The sequence shown here is derived from an EMBL/GenBank/DDBJ whole genome shotgun (WGS) entry which is preliminary data.</text>
</comment>
<dbReference type="STRING" id="1210063.GCA_001612665_00026"/>
<dbReference type="RefSeq" id="WP_067444363.1">
    <property type="nucleotide sequence ID" value="NZ_SMFR01000002.1"/>
</dbReference>
<proteinExistence type="inferred from homology"/>
<feature type="domain" description="DUF3533" evidence="8">
    <location>
        <begin position="18"/>
        <end position="399"/>
    </location>
</feature>
<name>A0A4V2PB76_9NOCA</name>
<keyword evidence="5 7" id="KW-1133">Transmembrane helix</keyword>
<keyword evidence="6 7" id="KW-0472">Membrane</keyword>
<evidence type="ECO:0000313" key="10">
    <source>
        <dbReference type="Proteomes" id="UP000294856"/>
    </source>
</evidence>
<feature type="transmembrane region" description="Helical" evidence="7">
    <location>
        <begin position="217"/>
        <end position="239"/>
    </location>
</feature>
<comment type="subcellular location">
    <subcellularLocation>
        <location evidence="1">Cell membrane</location>
        <topology evidence="1">Multi-pass membrane protein</topology>
    </subcellularLocation>
</comment>
<feature type="transmembrane region" description="Helical" evidence="7">
    <location>
        <begin position="272"/>
        <end position="296"/>
    </location>
</feature>
<dbReference type="InterPro" id="IPR022703">
    <property type="entry name" value="DUF3533"/>
</dbReference>